<feature type="region of interest" description="Disordered" evidence="1">
    <location>
        <begin position="250"/>
        <end position="286"/>
    </location>
</feature>
<comment type="caution">
    <text evidence="4">The sequence shown here is derived from an EMBL/GenBank/DDBJ whole genome shotgun (WGS) entry which is preliminary data.</text>
</comment>
<protein>
    <recommendedName>
        <fullName evidence="3">DUF306 domain-containing protein</fullName>
    </recommendedName>
</protein>
<evidence type="ECO:0000313" key="4">
    <source>
        <dbReference type="EMBL" id="KXV69079.1"/>
    </source>
</evidence>
<dbReference type="Pfam" id="PF09619">
    <property type="entry name" value="YscW"/>
    <property type="match status" value="1"/>
</dbReference>
<name>A0A149UM58_9PROT</name>
<evidence type="ECO:0000313" key="5">
    <source>
        <dbReference type="Proteomes" id="UP000075377"/>
    </source>
</evidence>
<dbReference type="InterPro" id="IPR039366">
    <property type="entry name" value="Pilotin"/>
</dbReference>
<evidence type="ECO:0000256" key="1">
    <source>
        <dbReference type="SAM" id="MobiDB-lite"/>
    </source>
</evidence>
<feature type="chain" id="PRO_5007556738" description="DUF306 domain-containing protein" evidence="2">
    <location>
        <begin position="31"/>
        <end position="286"/>
    </location>
</feature>
<organism evidence="4 5">
    <name type="scientific">Acetobacter malorum</name>
    <dbReference type="NCBI Taxonomy" id="178901"/>
    <lineage>
        <taxon>Bacteria</taxon>
        <taxon>Pseudomonadati</taxon>
        <taxon>Pseudomonadota</taxon>
        <taxon>Alphaproteobacteria</taxon>
        <taxon>Acetobacterales</taxon>
        <taxon>Acetobacteraceae</taxon>
        <taxon>Acetobacter</taxon>
    </lineage>
</organism>
<sequence>MTPSFLRRSLLVATVCGVSAAVLSPLSAQAATTTLRGNVTYRERMALPPSVVEVRLLDISLADAKAPVLARTSLRATRQVPIPFTLKFNRALLKAGHSYALEATIFVEGRPWFITTTQNPVRAGNTSNITLVLSRTSASATASPIGTWKAERLGDAPVTESGKAPTVSIEEDGTVSGFSGCNRVRSKATLEGATITFGPMMTTRMACLPQAMATEQLFLKNMEATRGWHLAPTGDVLALVDAQDKPTVVFRRQPDAASEGASNKATPASGNPATDTQPAQITPTPR</sequence>
<evidence type="ECO:0000256" key="2">
    <source>
        <dbReference type="SAM" id="SignalP"/>
    </source>
</evidence>
<feature type="compositionally biased region" description="Polar residues" evidence="1">
    <location>
        <begin position="260"/>
        <end position="286"/>
    </location>
</feature>
<feature type="signal peptide" evidence="2">
    <location>
        <begin position="1"/>
        <end position="30"/>
    </location>
</feature>
<dbReference type="PROSITE" id="PS51318">
    <property type="entry name" value="TAT"/>
    <property type="match status" value="1"/>
</dbReference>
<dbReference type="RefSeq" id="WP_061501038.1">
    <property type="nucleotide sequence ID" value="NZ_LHZX01000295.1"/>
</dbReference>
<dbReference type="AlphaFoldDB" id="A0A149UM58"/>
<reference evidence="4 5" key="1">
    <citation type="submission" date="2015-06" db="EMBL/GenBank/DDBJ databases">
        <title>Improved classification and identification of acetic acid bacteria using matrix-assisted laser desorption/ionization time-of-flight mass spectrometry; Gluconobacter nephelii and Gluconobacter uchimurae are later heterotypic synonyms of Gluconobacter japonicus and Gluconobacter oxydans, respectively.</title>
        <authorList>
            <person name="Li L."/>
            <person name="Cleenwerck I."/>
            <person name="De Vuyst L."/>
            <person name="Vandamme P."/>
        </authorList>
    </citation>
    <scope>NUCLEOTIDE SEQUENCE [LARGE SCALE GENOMIC DNA]</scope>
    <source>
        <strain evidence="4 5">LMG 1699</strain>
    </source>
</reference>
<dbReference type="InterPro" id="IPR038670">
    <property type="entry name" value="HslJ-like_sf"/>
</dbReference>
<dbReference type="EMBL" id="LHZX01000295">
    <property type="protein sequence ID" value="KXV69079.1"/>
    <property type="molecule type" value="Genomic_DNA"/>
</dbReference>
<dbReference type="Pfam" id="PF03724">
    <property type="entry name" value="META"/>
    <property type="match status" value="1"/>
</dbReference>
<feature type="domain" description="DUF306" evidence="3">
    <location>
        <begin position="146"/>
        <end position="251"/>
    </location>
</feature>
<dbReference type="Proteomes" id="UP000075377">
    <property type="component" value="Unassembled WGS sequence"/>
</dbReference>
<dbReference type="InterPro" id="IPR053196">
    <property type="entry name" value="Lipoprotein_YbaY-like"/>
</dbReference>
<dbReference type="PATRIC" id="fig|178901.14.peg.1077"/>
<evidence type="ECO:0000259" key="3">
    <source>
        <dbReference type="Pfam" id="PF03724"/>
    </source>
</evidence>
<accession>A0A149UM58</accession>
<dbReference type="PANTHER" id="PTHR38013">
    <property type="entry name" value="GLYCOPROTEIN/POLYSACCHARIDE METABOLISM"/>
    <property type="match status" value="1"/>
</dbReference>
<dbReference type="PANTHER" id="PTHR38013:SF1">
    <property type="entry name" value="GLYCOPROTEIN_POLYSACCHARIDE METABOLISM"/>
    <property type="match status" value="1"/>
</dbReference>
<proteinExistence type="predicted"/>
<keyword evidence="2" id="KW-0732">Signal</keyword>
<dbReference type="InterPro" id="IPR005184">
    <property type="entry name" value="DUF306_Meta_HslJ"/>
</dbReference>
<dbReference type="InterPro" id="IPR006311">
    <property type="entry name" value="TAT_signal"/>
</dbReference>
<dbReference type="OrthoDB" id="9809132at2"/>
<dbReference type="Gene3D" id="2.40.128.270">
    <property type="match status" value="1"/>
</dbReference>
<gene>
    <name evidence="4" type="ORF">AD951_08195</name>
</gene>